<keyword evidence="1" id="KW-0812">Transmembrane</keyword>
<proteinExistence type="predicted"/>
<reference evidence="2 3" key="1">
    <citation type="submission" date="2019-09" db="EMBL/GenBank/DDBJ databases">
        <title>Vibrio Fortis S7-72.</title>
        <authorList>
            <person name="Das S.K."/>
        </authorList>
    </citation>
    <scope>NUCLEOTIDE SEQUENCE [LARGE SCALE GENOMIC DNA]</scope>
    <source>
        <strain evidence="2 3">S7-72</strain>
    </source>
</reference>
<evidence type="ECO:0000256" key="1">
    <source>
        <dbReference type="SAM" id="Phobius"/>
    </source>
</evidence>
<evidence type="ECO:0000313" key="2">
    <source>
        <dbReference type="EMBL" id="KAB0303165.1"/>
    </source>
</evidence>
<comment type="caution">
    <text evidence="2">The sequence shown here is derived from an EMBL/GenBank/DDBJ whole genome shotgun (WGS) entry which is preliminary data.</text>
</comment>
<organism evidence="2 3">
    <name type="scientific">Vibrio fortis</name>
    <dbReference type="NCBI Taxonomy" id="212667"/>
    <lineage>
        <taxon>Bacteria</taxon>
        <taxon>Pseudomonadati</taxon>
        <taxon>Pseudomonadota</taxon>
        <taxon>Gammaproteobacteria</taxon>
        <taxon>Vibrionales</taxon>
        <taxon>Vibrionaceae</taxon>
        <taxon>Vibrio</taxon>
    </lineage>
</organism>
<keyword evidence="1" id="KW-1133">Transmembrane helix</keyword>
<protein>
    <submittedName>
        <fullName evidence="2">Uncharacterized protein</fullName>
    </submittedName>
</protein>
<accession>A0A5N3SAM2</accession>
<evidence type="ECO:0000313" key="3">
    <source>
        <dbReference type="Proteomes" id="UP000326687"/>
    </source>
</evidence>
<dbReference type="EMBL" id="VXDD01000001">
    <property type="protein sequence ID" value="KAB0303165.1"/>
    <property type="molecule type" value="Genomic_DNA"/>
</dbReference>
<sequence length="212" mass="24645">MLINKLSLKSSIEKKKSTIESLSTFEDCNIEYQTRVYTLKDSEVVPYCEENRINRKFLYYFSLDSNIEWEYNQYFTSTKDTPLLMAVIPLIKEPELINGNHFFLVKNPDDEQYYIWGIQGGVILTINKEFPACYKTRALAIDSIEVIAALKGISDYDVLDVEPESLTENELSKYRFRPVTKSLKEKVIISSSITLSFIFSIYIGWNINFGLY</sequence>
<dbReference type="RefSeq" id="WP_150893906.1">
    <property type="nucleotide sequence ID" value="NZ_VXDD01000001.1"/>
</dbReference>
<keyword evidence="1" id="KW-0472">Membrane</keyword>
<dbReference type="AlphaFoldDB" id="A0A5N3SAM2"/>
<dbReference type="Proteomes" id="UP000326687">
    <property type="component" value="Unassembled WGS sequence"/>
</dbReference>
<gene>
    <name evidence="2" type="ORF">F2Z80_03965</name>
</gene>
<feature type="transmembrane region" description="Helical" evidence="1">
    <location>
        <begin position="187"/>
        <end position="205"/>
    </location>
</feature>
<name>A0A5N3SAM2_9VIBR</name>